<dbReference type="PANTHER" id="PTHR36504">
    <property type="entry name" value="LIPOPOLYSACCHARIDE EXPORT SYSTEM PROTEIN LPTA"/>
    <property type="match status" value="1"/>
</dbReference>
<dbReference type="NCBIfam" id="TIGR03002">
    <property type="entry name" value="outer_YhbN_LptA"/>
    <property type="match status" value="1"/>
</dbReference>
<gene>
    <name evidence="5" type="ORF">SAMN05444391_1283</name>
</gene>
<proteinExistence type="predicted"/>
<keyword evidence="6" id="KW-1185">Reference proteome</keyword>
<dbReference type="InterPro" id="IPR014340">
    <property type="entry name" value="LptA"/>
</dbReference>
<dbReference type="InterPro" id="IPR052037">
    <property type="entry name" value="LPS_export_LptA"/>
</dbReference>
<dbReference type="GO" id="GO:0001530">
    <property type="term" value="F:lipopolysaccharide binding"/>
    <property type="evidence" value="ECO:0007669"/>
    <property type="project" value="InterPro"/>
</dbReference>
<sequence>MRIILYVFLFVVFALAQQKTPILVESDQLTYEKDKLIYTGHVKVTRGNGVLTADKVIVFLDENKKAKYIVAEGNVHYVEGIRRAKADKAEYDLQKEIVKLIGNARVEEGQNFVEGDQIVYYKKEDRAVAEGKGRKVRTFYIEKEGR</sequence>
<evidence type="ECO:0000256" key="3">
    <source>
        <dbReference type="ARBA" id="ARBA00022764"/>
    </source>
</evidence>
<evidence type="ECO:0000256" key="1">
    <source>
        <dbReference type="ARBA" id="ARBA00022448"/>
    </source>
</evidence>
<dbReference type="GO" id="GO:0009279">
    <property type="term" value="C:cell outer membrane"/>
    <property type="evidence" value="ECO:0007669"/>
    <property type="project" value="TreeGrafter"/>
</dbReference>
<feature type="domain" description="Organic solvent tolerance-like N-terminal" evidence="4">
    <location>
        <begin position="24"/>
        <end position="125"/>
    </location>
</feature>
<name>A0A1M6T365_9AQUI</name>
<evidence type="ECO:0000313" key="5">
    <source>
        <dbReference type="EMBL" id="SHK51425.1"/>
    </source>
</evidence>
<keyword evidence="2" id="KW-0732">Signal</keyword>
<accession>A0A1M6T365</accession>
<dbReference type="Proteomes" id="UP000189810">
    <property type="component" value="Chromosome I"/>
</dbReference>
<dbReference type="GO" id="GO:0015920">
    <property type="term" value="P:lipopolysaccharide transport"/>
    <property type="evidence" value="ECO:0007669"/>
    <property type="project" value="InterPro"/>
</dbReference>
<dbReference type="STRING" id="381751.SAMN05444391_1283"/>
<evidence type="ECO:0000313" key="6">
    <source>
        <dbReference type="Proteomes" id="UP000189810"/>
    </source>
</evidence>
<reference evidence="5 6" key="1">
    <citation type="submission" date="2016-11" db="EMBL/GenBank/DDBJ databases">
        <authorList>
            <person name="Jaros S."/>
            <person name="Januszkiewicz K."/>
            <person name="Wedrychowicz H."/>
        </authorList>
    </citation>
    <scope>NUCLEOTIDE SEQUENCE [LARGE SCALE GENOMIC DNA]</scope>
    <source>
        <strain evidence="5 6">DSM 19557</strain>
    </source>
</reference>
<organism evidence="5 6">
    <name type="scientific">Thermocrinis minervae</name>
    <dbReference type="NCBI Taxonomy" id="381751"/>
    <lineage>
        <taxon>Bacteria</taxon>
        <taxon>Pseudomonadati</taxon>
        <taxon>Aquificota</taxon>
        <taxon>Aquificia</taxon>
        <taxon>Aquificales</taxon>
        <taxon>Aquificaceae</taxon>
        <taxon>Thermocrinis</taxon>
    </lineage>
</organism>
<dbReference type="Pfam" id="PF03968">
    <property type="entry name" value="LptD_N"/>
    <property type="match status" value="1"/>
</dbReference>
<dbReference type="OrthoDB" id="5295619at2"/>
<dbReference type="GO" id="GO:0030288">
    <property type="term" value="C:outer membrane-bounded periplasmic space"/>
    <property type="evidence" value="ECO:0007669"/>
    <property type="project" value="TreeGrafter"/>
</dbReference>
<evidence type="ECO:0000256" key="2">
    <source>
        <dbReference type="ARBA" id="ARBA00022729"/>
    </source>
</evidence>
<dbReference type="GO" id="GO:0017089">
    <property type="term" value="F:glycolipid transfer activity"/>
    <property type="evidence" value="ECO:0007669"/>
    <property type="project" value="TreeGrafter"/>
</dbReference>
<evidence type="ECO:0000259" key="4">
    <source>
        <dbReference type="Pfam" id="PF03968"/>
    </source>
</evidence>
<dbReference type="InterPro" id="IPR005653">
    <property type="entry name" value="OstA-like_N"/>
</dbReference>
<dbReference type="AlphaFoldDB" id="A0A1M6T365"/>
<protein>
    <submittedName>
        <fullName evidence="5">Lipopolysaccharide export system protein LptA</fullName>
    </submittedName>
</protein>
<dbReference type="PANTHER" id="PTHR36504:SF1">
    <property type="entry name" value="LIPOPOLYSACCHARIDE EXPORT SYSTEM PROTEIN LPTA"/>
    <property type="match status" value="1"/>
</dbReference>
<dbReference type="EMBL" id="LT670846">
    <property type="protein sequence ID" value="SHK51425.1"/>
    <property type="molecule type" value="Genomic_DNA"/>
</dbReference>
<keyword evidence="1" id="KW-0813">Transport</keyword>
<keyword evidence="3" id="KW-0574">Periplasm</keyword>
<dbReference type="RefSeq" id="WP_079654381.1">
    <property type="nucleotide sequence ID" value="NZ_LT670846.1"/>
</dbReference>
<dbReference type="Gene3D" id="2.60.450.10">
    <property type="entry name" value="Lipopolysaccharide (LPS) transport protein A like domain"/>
    <property type="match status" value="1"/>
</dbReference>